<feature type="non-terminal residue" evidence="2">
    <location>
        <position position="1"/>
    </location>
</feature>
<dbReference type="AlphaFoldDB" id="A0AAD1VRT3"/>
<feature type="region of interest" description="Disordered" evidence="1">
    <location>
        <begin position="44"/>
        <end position="66"/>
    </location>
</feature>
<dbReference type="EMBL" id="OW240913">
    <property type="protein sequence ID" value="CAH2246371.1"/>
    <property type="molecule type" value="Genomic_DNA"/>
</dbReference>
<organism evidence="2 3">
    <name type="scientific">Pelobates cultripes</name>
    <name type="common">Western spadefoot toad</name>
    <dbReference type="NCBI Taxonomy" id="61616"/>
    <lineage>
        <taxon>Eukaryota</taxon>
        <taxon>Metazoa</taxon>
        <taxon>Chordata</taxon>
        <taxon>Craniata</taxon>
        <taxon>Vertebrata</taxon>
        <taxon>Euteleostomi</taxon>
        <taxon>Amphibia</taxon>
        <taxon>Batrachia</taxon>
        <taxon>Anura</taxon>
        <taxon>Pelobatoidea</taxon>
        <taxon>Pelobatidae</taxon>
        <taxon>Pelobates</taxon>
    </lineage>
</organism>
<dbReference type="Proteomes" id="UP001295444">
    <property type="component" value="Chromosome 02"/>
</dbReference>
<evidence type="ECO:0000313" key="3">
    <source>
        <dbReference type="Proteomes" id="UP001295444"/>
    </source>
</evidence>
<evidence type="ECO:0000256" key="1">
    <source>
        <dbReference type="SAM" id="MobiDB-lite"/>
    </source>
</evidence>
<accession>A0AAD1VRT3</accession>
<proteinExistence type="predicted"/>
<reference evidence="2" key="1">
    <citation type="submission" date="2022-03" db="EMBL/GenBank/DDBJ databases">
        <authorList>
            <person name="Alioto T."/>
            <person name="Alioto T."/>
            <person name="Gomez Garrido J."/>
        </authorList>
    </citation>
    <scope>NUCLEOTIDE SEQUENCE</scope>
</reference>
<keyword evidence="3" id="KW-1185">Reference proteome</keyword>
<evidence type="ECO:0000313" key="2">
    <source>
        <dbReference type="EMBL" id="CAH2246371.1"/>
    </source>
</evidence>
<feature type="non-terminal residue" evidence="2">
    <location>
        <position position="66"/>
    </location>
</feature>
<sequence>SVWWSFPLAPTILLTSSRDPHDDMCVPARYLRSITEGELLVQVTSSSSSSRHTEGEKNADLQLLKT</sequence>
<name>A0AAD1VRT3_PELCU</name>
<gene>
    <name evidence="2" type="ORF">PECUL_23A022820</name>
</gene>
<protein>
    <submittedName>
        <fullName evidence="2">Uncharacterized protein</fullName>
    </submittedName>
</protein>